<organism evidence="1">
    <name type="scientific">Myoviridae sp. ctiX384</name>
    <dbReference type="NCBI Taxonomy" id="2827702"/>
    <lineage>
        <taxon>Viruses</taxon>
        <taxon>Duplodnaviria</taxon>
        <taxon>Heunggongvirae</taxon>
        <taxon>Uroviricota</taxon>
        <taxon>Caudoviricetes</taxon>
    </lineage>
</organism>
<dbReference type="EMBL" id="BK032790">
    <property type="protein sequence ID" value="DAF60554.1"/>
    <property type="molecule type" value="Genomic_DNA"/>
</dbReference>
<accession>A0A8S5TCR9</accession>
<protein>
    <submittedName>
        <fullName evidence="1">Uncharacterized protein</fullName>
    </submittedName>
</protein>
<name>A0A8S5TCR9_9CAUD</name>
<evidence type="ECO:0000313" key="1">
    <source>
        <dbReference type="EMBL" id="DAF60554.1"/>
    </source>
</evidence>
<proteinExistence type="predicted"/>
<reference evidence="1" key="1">
    <citation type="journal article" date="2021" name="Proc. Natl. Acad. Sci. U.S.A.">
        <title>A Catalog of Tens of Thousands of Viruses from Human Metagenomes Reveals Hidden Associations with Chronic Diseases.</title>
        <authorList>
            <person name="Tisza M.J."/>
            <person name="Buck C.B."/>
        </authorList>
    </citation>
    <scope>NUCLEOTIDE SEQUENCE</scope>
    <source>
        <strain evidence="1">CtiX384</strain>
    </source>
</reference>
<sequence length="117" mass="14091">MCITNSKRNMGKIKDWIKFCRYYKGEEINPFKDGNKAAFWDFERYWVVQTIKSDGEENKNLSEYLNDYIRCGLGDFEKFDDTPMAMKAILFNRFAQGFQSMDAAKEPFKDFYKREYY</sequence>